<dbReference type="InterPro" id="IPR011990">
    <property type="entry name" value="TPR-like_helical_dom_sf"/>
</dbReference>
<reference evidence="1" key="1">
    <citation type="submission" date="2021-07" db="EMBL/GenBank/DDBJ databases">
        <authorList>
            <person name="Branca A.L. A."/>
        </authorList>
    </citation>
    <scope>NUCLEOTIDE SEQUENCE</scope>
</reference>
<accession>A0A9W4K324</accession>
<keyword evidence="2" id="KW-1185">Reference proteome</keyword>
<proteinExistence type="predicted"/>
<dbReference type="SUPFAM" id="SSF48452">
    <property type="entry name" value="TPR-like"/>
    <property type="match status" value="1"/>
</dbReference>
<dbReference type="AlphaFoldDB" id="A0A9W4K324"/>
<dbReference type="OrthoDB" id="4369077at2759"/>
<dbReference type="EMBL" id="CAJVRC010000679">
    <property type="protein sequence ID" value="CAG8884646.1"/>
    <property type="molecule type" value="Genomic_DNA"/>
</dbReference>
<sequence length="60" mass="7005">EAAYRYTWERQKRALGKNHADTLDTLSALGDALDDQGKYAEAESMYRDVWRRKKRTLGNN</sequence>
<evidence type="ECO:0000313" key="2">
    <source>
        <dbReference type="Proteomes" id="UP001154252"/>
    </source>
</evidence>
<name>A0A9W4K324_9EURO</name>
<organism evidence="1 2">
    <name type="scientific">Penicillium egyptiacum</name>
    <dbReference type="NCBI Taxonomy" id="1303716"/>
    <lineage>
        <taxon>Eukaryota</taxon>
        <taxon>Fungi</taxon>
        <taxon>Dikarya</taxon>
        <taxon>Ascomycota</taxon>
        <taxon>Pezizomycotina</taxon>
        <taxon>Eurotiomycetes</taxon>
        <taxon>Eurotiomycetidae</taxon>
        <taxon>Eurotiales</taxon>
        <taxon>Aspergillaceae</taxon>
        <taxon>Penicillium</taxon>
    </lineage>
</organism>
<feature type="non-terminal residue" evidence="1">
    <location>
        <position position="1"/>
    </location>
</feature>
<comment type="caution">
    <text evidence="1">The sequence shown here is derived from an EMBL/GenBank/DDBJ whole genome shotgun (WGS) entry which is preliminary data.</text>
</comment>
<evidence type="ECO:0008006" key="3">
    <source>
        <dbReference type="Google" id="ProtNLM"/>
    </source>
</evidence>
<protein>
    <recommendedName>
        <fullName evidence="3">Tetratricopeptide repeat protein</fullName>
    </recommendedName>
</protein>
<gene>
    <name evidence="1" type="ORF">PEGY_LOCUS394</name>
</gene>
<evidence type="ECO:0000313" key="1">
    <source>
        <dbReference type="EMBL" id="CAG8884646.1"/>
    </source>
</evidence>
<dbReference type="Proteomes" id="UP001154252">
    <property type="component" value="Unassembled WGS sequence"/>
</dbReference>
<dbReference type="Gene3D" id="1.25.40.10">
    <property type="entry name" value="Tetratricopeptide repeat domain"/>
    <property type="match status" value="1"/>
</dbReference>
<feature type="non-terminal residue" evidence="1">
    <location>
        <position position="60"/>
    </location>
</feature>
<dbReference type="Pfam" id="PF13374">
    <property type="entry name" value="TPR_10"/>
    <property type="match status" value="1"/>
</dbReference>